<organism evidence="5 6">
    <name type="scientific">Geopseudomonas guangdongensis</name>
    <dbReference type="NCBI Taxonomy" id="1245526"/>
    <lineage>
        <taxon>Bacteria</taxon>
        <taxon>Pseudomonadati</taxon>
        <taxon>Pseudomonadota</taxon>
        <taxon>Gammaproteobacteria</taxon>
        <taxon>Pseudomonadales</taxon>
        <taxon>Pseudomonadaceae</taxon>
        <taxon>Geopseudomonas</taxon>
    </lineage>
</organism>
<dbReference type="Gene3D" id="1.10.1070.20">
    <property type="match status" value="1"/>
</dbReference>
<evidence type="ECO:0000313" key="5">
    <source>
        <dbReference type="EMBL" id="SDU36011.1"/>
    </source>
</evidence>
<dbReference type="InterPro" id="IPR012893">
    <property type="entry name" value="HipA-like_C"/>
</dbReference>
<name>A0A1H2HVX8_9GAMM</name>
<dbReference type="EMBL" id="LT629780">
    <property type="protein sequence ID" value="SDU36011.1"/>
    <property type="molecule type" value="Genomic_DNA"/>
</dbReference>
<dbReference type="InterPro" id="IPR016869">
    <property type="entry name" value="UCP028135_HipA-like"/>
</dbReference>
<proteinExistence type="inferred from homology"/>
<evidence type="ECO:0000256" key="3">
    <source>
        <dbReference type="ARBA" id="ARBA00022777"/>
    </source>
</evidence>
<dbReference type="InterPro" id="IPR052028">
    <property type="entry name" value="HipA_Ser/Thr_kinase"/>
</dbReference>
<evidence type="ECO:0000256" key="1">
    <source>
        <dbReference type="ARBA" id="ARBA00010164"/>
    </source>
</evidence>
<evidence type="ECO:0000256" key="2">
    <source>
        <dbReference type="ARBA" id="ARBA00022679"/>
    </source>
</evidence>
<keyword evidence="6" id="KW-1185">Reference proteome</keyword>
<comment type="similarity">
    <text evidence="1">Belongs to the HipA Ser/Thr kinase family.</text>
</comment>
<dbReference type="STRING" id="1245526.SAMN05216580_2559"/>
<protein>
    <submittedName>
        <fullName evidence="5">Serine/threonine-protein kinase HipA</fullName>
    </submittedName>
</protein>
<reference evidence="6" key="1">
    <citation type="submission" date="2016-10" db="EMBL/GenBank/DDBJ databases">
        <authorList>
            <person name="Varghese N."/>
            <person name="Submissions S."/>
        </authorList>
    </citation>
    <scope>NUCLEOTIDE SEQUENCE [LARGE SCALE GENOMIC DNA]</scope>
    <source>
        <strain evidence="6">CCTCC 2012022</strain>
    </source>
</reference>
<dbReference type="AlphaFoldDB" id="A0A1H2HVX8"/>
<evidence type="ECO:0000313" key="6">
    <source>
        <dbReference type="Proteomes" id="UP000243063"/>
    </source>
</evidence>
<dbReference type="PANTHER" id="PTHR37419:SF8">
    <property type="entry name" value="TOXIN YJJJ"/>
    <property type="match status" value="1"/>
</dbReference>
<keyword evidence="3 5" id="KW-0418">Kinase</keyword>
<dbReference type="GO" id="GO:0004674">
    <property type="term" value="F:protein serine/threonine kinase activity"/>
    <property type="evidence" value="ECO:0007669"/>
    <property type="project" value="TreeGrafter"/>
</dbReference>
<keyword evidence="2" id="KW-0808">Transferase</keyword>
<dbReference type="PANTHER" id="PTHR37419">
    <property type="entry name" value="SERINE/THREONINE-PROTEIN KINASE TOXIN HIPA"/>
    <property type="match status" value="1"/>
</dbReference>
<dbReference type="Pfam" id="PF07804">
    <property type="entry name" value="HipA_C"/>
    <property type="match status" value="1"/>
</dbReference>
<dbReference type="PIRSF" id="PIRSF028135">
    <property type="entry name" value="UCP028135_HipA-like"/>
    <property type="match status" value="1"/>
</dbReference>
<dbReference type="Proteomes" id="UP000243063">
    <property type="component" value="Chromosome I"/>
</dbReference>
<accession>A0A1H2HVX8</accession>
<dbReference type="GO" id="GO:0005829">
    <property type="term" value="C:cytosol"/>
    <property type="evidence" value="ECO:0007669"/>
    <property type="project" value="TreeGrafter"/>
</dbReference>
<feature type="domain" description="HipA-like C-terminal" evidence="4">
    <location>
        <begin position="177"/>
        <end position="369"/>
    </location>
</feature>
<sequence>MPIHHISKDTVRGASHHMETLTLQVHLDGQWHDAMRLCFDAPADGLRSRCSARYEADYLVAHLDDLGTPKAPAVSAALPLGWDDYRGIAPAFLHDIIPAGAARRLILARMALPLDAPEEFFLLQRCTLAPVGNLRVKESVAAPCVAAGFPREEVIRRDIRFLDYAYERGAAIGGATGAGGEAPKLLLAEDAAGDLHPDASLPDAEVRRHWFVKFPRNGATATDRDILRSEYCYYHALNRLGIETIAAEGLAFEEAEKPSLWMQRFDRRIGPHGVERIAVESAYSLCGVTRPGSRLEHVEVVARLAQTWNAVGQGAEIPALIAEYLRRDLLNQILGNTDNHGRNFAILRSRERIDLAPIYDLAPMAMDPEGVVRTTRWPDGIERLEGTDWRAACHALARWADPEVSFERLRADARQLLALPDLLHELGLPEATWQAPTIPLDRLETTLRRWGLL</sequence>
<evidence type="ECO:0000259" key="4">
    <source>
        <dbReference type="Pfam" id="PF07804"/>
    </source>
</evidence>
<gene>
    <name evidence="5" type="ORF">SAMN05216580_2559</name>
</gene>